<reference evidence="7" key="1">
    <citation type="submission" date="2023-02" db="EMBL/GenBank/DDBJ databases">
        <authorList>
            <person name="Palmer J.M."/>
        </authorList>
    </citation>
    <scope>NUCLEOTIDE SEQUENCE</scope>
    <source>
        <strain evidence="7">FW57</strain>
    </source>
</reference>
<dbReference type="GO" id="GO:0006887">
    <property type="term" value="P:exocytosis"/>
    <property type="evidence" value="ECO:0007669"/>
    <property type="project" value="UniProtKB-KW"/>
</dbReference>
<feature type="region of interest" description="Disordered" evidence="5">
    <location>
        <begin position="22"/>
        <end position="85"/>
    </location>
</feature>
<organism evidence="7 8">
    <name type="scientific">Staphylotrichum longicolle</name>
    <dbReference type="NCBI Taxonomy" id="669026"/>
    <lineage>
        <taxon>Eukaryota</taxon>
        <taxon>Fungi</taxon>
        <taxon>Dikarya</taxon>
        <taxon>Ascomycota</taxon>
        <taxon>Pezizomycotina</taxon>
        <taxon>Sordariomycetes</taxon>
        <taxon>Sordariomycetidae</taxon>
        <taxon>Sordariales</taxon>
        <taxon>Chaetomiaceae</taxon>
        <taxon>Staphylotrichum</taxon>
    </lineage>
</organism>
<feature type="region of interest" description="Disordered" evidence="5">
    <location>
        <begin position="563"/>
        <end position="601"/>
    </location>
</feature>
<dbReference type="PANTHER" id="PTHR13043:SF1">
    <property type="entry name" value="EXOCYST COMPLEX COMPONENT 2"/>
    <property type="match status" value="1"/>
</dbReference>
<gene>
    <name evidence="7" type="ORF">NEMBOFW57_007347</name>
</gene>
<feature type="region of interest" description="Disordered" evidence="5">
    <location>
        <begin position="182"/>
        <end position="224"/>
    </location>
</feature>
<keyword evidence="3 4" id="KW-0268">Exocytosis</keyword>
<dbReference type="InterPro" id="IPR039481">
    <property type="entry name" value="EXOC2/Sec5_N_dom"/>
</dbReference>
<evidence type="ECO:0000259" key="6">
    <source>
        <dbReference type="Pfam" id="PF15469"/>
    </source>
</evidence>
<evidence type="ECO:0000256" key="5">
    <source>
        <dbReference type="SAM" id="MobiDB-lite"/>
    </source>
</evidence>
<keyword evidence="2 4" id="KW-0813">Transport</keyword>
<dbReference type="GO" id="GO:0006893">
    <property type="term" value="P:Golgi to plasma membrane transport"/>
    <property type="evidence" value="ECO:0007669"/>
    <property type="project" value="UniProtKB-UniRule"/>
</dbReference>
<comment type="similarity">
    <text evidence="1 4">Belongs to the SEC5 family.</text>
</comment>
<dbReference type="EMBL" id="JAHCVI010000003">
    <property type="protein sequence ID" value="KAG7287830.1"/>
    <property type="molecule type" value="Genomic_DNA"/>
</dbReference>
<comment type="caution">
    <text evidence="7">The sequence shown here is derived from an EMBL/GenBank/DDBJ whole genome shotgun (WGS) entry which is preliminary data.</text>
</comment>
<feature type="domain" description="Exocyst complex component EXOC2/Sec5 N-terminal" evidence="6">
    <location>
        <begin position="82"/>
        <end position="1021"/>
    </location>
</feature>
<name>A0AAD4EUY3_9PEZI</name>
<keyword evidence="4" id="KW-0653">Protein transport</keyword>
<dbReference type="PANTHER" id="PTHR13043">
    <property type="entry name" value="EXOCYST COMPLEX COMPONENT SEC5"/>
    <property type="match status" value="1"/>
</dbReference>
<sequence length="1056" mass="116927">MADLERTVLDFYQISTLNPVQWPAEKDNDSDASEDEAVKKKANRRKSRYQALERAVSTRSSIVPGSETSGSGVGNLVQKDEPDPLGTTDSVVRTLKHLGVPLQEDVRLRNRFLLSSTTFSPALFLSQMHATADTQSLITGLEVLSKSIDQKSASLKVLVESNFERFVRAKATIDNVYKEMKYRGADPTPPRARAHSRHASRNSFRSTSGPPPLNSPHSPATDPRKKNALIKESEYGVLGVKAPLLDVSAKAEDVWGPALGGREKEEHLKTVASSLDRYKEYVETSAAIADSIKRKDHETLVEEYTKARKFADEAKQLAEEIKASQPTDEQLYRILLAARMWHDVEEQIQVLKRDIWRRLISPYNMTKAETPGQRDDDQHMELISLLLELGVEDNPIWVWLLSRYDYLKSKIQSTAERSKVEIEILRRRLANSDKPTPQTIASHMRTLGRQSMEAMSKTFDSSDVIELWEMNLGFLNNLLSSQGILGEVLEFWQTVQGFIDGKTQRSMPVGYNGESKDHHRLSQQGTTDLQKGTVELVSMIRDNVLMFFAGPPPEDISLLFSPMPPQSPGTPGAASMSGSLTPRDPRFNLDPNNPPPPSPKRGEAWEKFAFWPPWSNSLSGVHFLSKMLALVGSGASDMASITPVGHGDAAEVERVKTLVGVARERCVTALCAAWNRDAENIKYVEDWNRSPDSRDVTKMPASFAAFEGALLSGMQKILYISEATLKPGAGDIVLPPPTKLLQMVRSQYVTTLYKALSGMVENAERFPKKADDEWTVEVDGYVLVNNPAISQLSASTLGGGTIDAGDRNVRMLLTLSNLQALRATVVPSLNTQFENAFSVKLTDETKTIRDVLSQIDARLFQSYTRPSVESLRRVIRAGVSAADWVPAPSAKPHSVRPYVYEALLGLVLVHTQVSTTAASLTSEVLSYLLEQASRELLEAFRTRARYNLEALMQATLDVEFVAQTLSHYTTDRASELQSAIYQELDGRTDNDARARLQAELPEMRAVLKRLREASKSEFACFRKPKRAAGGAAGAGGGGPALERRDTGGSVGSDRDR</sequence>
<evidence type="ECO:0000256" key="2">
    <source>
        <dbReference type="ARBA" id="ARBA00022448"/>
    </source>
</evidence>
<feature type="compositionally biased region" description="Polar residues" evidence="5">
    <location>
        <begin position="57"/>
        <end position="70"/>
    </location>
</feature>
<evidence type="ECO:0000256" key="4">
    <source>
        <dbReference type="RuleBase" id="RU365069"/>
    </source>
</evidence>
<proteinExistence type="inferred from homology"/>
<dbReference type="Proteomes" id="UP001197093">
    <property type="component" value="Unassembled WGS sequence"/>
</dbReference>
<dbReference type="InterPro" id="IPR029175">
    <property type="entry name" value="EXOC2/Sec5"/>
</dbReference>
<keyword evidence="8" id="KW-1185">Reference proteome</keyword>
<evidence type="ECO:0000313" key="7">
    <source>
        <dbReference type="EMBL" id="KAG7287830.1"/>
    </source>
</evidence>
<dbReference type="Pfam" id="PF15469">
    <property type="entry name" value="Sec5"/>
    <property type="match status" value="1"/>
</dbReference>
<protein>
    <recommendedName>
        <fullName evidence="4">Exocyst complex component SEC5</fullName>
    </recommendedName>
</protein>
<comment type="subunit">
    <text evidence="4">Component of the exocyst complex.</text>
</comment>
<accession>A0AAD4EUY3</accession>
<comment type="function">
    <text evidence="4">Component of the exocyst complex involved in the docking of exocytic vesicles with fusion sites on the plasma membrane.</text>
</comment>
<feature type="compositionally biased region" description="Gly residues" evidence="5">
    <location>
        <begin position="1030"/>
        <end position="1039"/>
    </location>
</feature>
<feature type="compositionally biased region" description="Basic and acidic residues" evidence="5">
    <location>
        <begin position="1041"/>
        <end position="1056"/>
    </location>
</feature>
<dbReference type="GO" id="GO:0000145">
    <property type="term" value="C:exocyst"/>
    <property type="evidence" value="ECO:0007669"/>
    <property type="project" value="UniProtKB-UniRule"/>
</dbReference>
<evidence type="ECO:0000313" key="8">
    <source>
        <dbReference type="Proteomes" id="UP001197093"/>
    </source>
</evidence>
<dbReference type="GO" id="GO:0015031">
    <property type="term" value="P:protein transport"/>
    <property type="evidence" value="ECO:0007669"/>
    <property type="project" value="UniProtKB-KW"/>
</dbReference>
<dbReference type="AlphaFoldDB" id="A0AAD4EUY3"/>
<evidence type="ECO:0000256" key="1">
    <source>
        <dbReference type="ARBA" id="ARBA00010578"/>
    </source>
</evidence>
<evidence type="ECO:0000256" key="3">
    <source>
        <dbReference type="ARBA" id="ARBA00022483"/>
    </source>
</evidence>
<feature type="region of interest" description="Disordered" evidence="5">
    <location>
        <begin position="1026"/>
        <end position="1056"/>
    </location>
</feature>